<dbReference type="EMBL" id="JBITWC010000034">
    <property type="protein sequence ID" value="MFI8751651.1"/>
    <property type="molecule type" value="Genomic_DNA"/>
</dbReference>
<feature type="region of interest" description="Disordered" evidence="1">
    <location>
        <begin position="1"/>
        <end position="26"/>
    </location>
</feature>
<dbReference type="InterPro" id="IPR007899">
    <property type="entry name" value="CHAD_dom"/>
</dbReference>
<reference evidence="3 4" key="1">
    <citation type="submission" date="2024-10" db="EMBL/GenBank/DDBJ databases">
        <title>The Natural Products Discovery Center: Release of the First 8490 Sequenced Strains for Exploring Actinobacteria Biosynthetic Diversity.</title>
        <authorList>
            <person name="Kalkreuter E."/>
            <person name="Kautsar S.A."/>
            <person name="Yang D."/>
            <person name="Bader C.D."/>
            <person name="Teijaro C.N."/>
            <person name="Fluegel L."/>
            <person name="Davis C.M."/>
            <person name="Simpson J.R."/>
            <person name="Lauterbach L."/>
            <person name="Steele A.D."/>
            <person name="Gui C."/>
            <person name="Meng S."/>
            <person name="Li G."/>
            <person name="Viehrig K."/>
            <person name="Ye F."/>
            <person name="Su P."/>
            <person name="Kiefer A.F."/>
            <person name="Nichols A."/>
            <person name="Cepeda A.J."/>
            <person name="Yan W."/>
            <person name="Fan B."/>
            <person name="Jiang Y."/>
            <person name="Adhikari A."/>
            <person name="Zheng C.-J."/>
            <person name="Schuster L."/>
            <person name="Cowan T.M."/>
            <person name="Smanski M.J."/>
            <person name="Chevrette M.G."/>
            <person name="De Carvalho L.P.S."/>
            <person name="Shen B."/>
        </authorList>
    </citation>
    <scope>NUCLEOTIDE SEQUENCE [LARGE SCALE GENOMIC DNA]</scope>
    <source>
        <strain evidence="3 4">NPDC077409</strain>
    </source>
</reference>
<dbReference type="PANTHER" id="PTHR39339">
    <property type="entry name" value="SLR1444 PROTEIN"/>
    <property type="match status" value="1"/>
</dbReference>
<feature type="compositionally biased region" description="Basic residues" evidence="1">
    <location>
        <begin position="1"/>
        <end position="14"/>
    </location>
</feature>
<evidence type="ECO:0000313" key="3">
    <source>
        <dbReference type="EMBL" id="MFI8751651.1"/>
    </source>
</evidence>
<dbReference type="PROSITE" id="PS51708">
    <property type="entry name" value="CHAD"/>
    <property type="match status" value="1"/>
</dbReference>
<gene>
    <name evidence="3" type="ORF">ACIGG6_16825</name>
</gene>
<dbReference type="InterPro" id="IPR029033">
    <property type="entry name" value="His_PPase_superfam"/>
</dbReference>
<dbReference type="InterPro" id="IPR038186">
    <property type="entry name" value="CHAD_dom_sf"/>
</dbReference>
<dbReference type="InterPro" id="IPR013078">
    <property type="entry name" value="His_Pase_superF_clade-1"/>
</dbReference>
<accession>A0ABW8BWR3</accession>
<dbReference type="Proteomes" id="UP001614338">
    <property type="component" value="Unassembled WGS sequence"/>
</dbReference>
<feature type="domain" description="CHAD" evidence="2">
    <location>
        <begin position="181"/>
        <end position="446"/>
    </location>
</feature>
<sequence>MRHLTLMRHAKAKQPHGDMTDHQRPLRKRGERQAAAMAHVLQRWQALDGKIFVSTAKRTRETFDGISSQLLTHHLASHVLFDDALYTFDSEALLTWLKALPDKAERVLVIGHNPALIELARWLNDEAPHSLPTGSALHFTLPDTPWKAVEKGCAVLAGGLIPETASYSLFQRLAPNPPDPQHDTVSRIRDLLEHQSRMIGALKPGVMAGIDSEFLHQYRVNLRRSRAVGESVLAITKVPGLKKMLKRLKQRAQATSDLRDLDVFLEDLGKTQPPLSASTREGLRQWLQCCQRVPHHTLCQQLSTPEYAEELQGWQSFIASDGVEKALSKLSPKRIQAVLDERIARHNEDLAALSVDSPDANLHELRKGVKRIRYLADLYPEPPEPFLSELKRRQSLLGDYQDLCARQAWLDAFSSGADNTPEQRIECSQWHAALETQKQKLRKKVLALGPLVSHR</sequence>
<dbReference type="Gene3D" id="3.40.50.1240">
    <property type="entry name" value="Phosphoglycerate mutase-like"/>
    <property type="match status" value="1"/>
</dbReference>
<dbReference type="RefSeq" id="WP_399846110.1">
    <property type="nucleotide sequence ID" value="NZ_JBITWC010000034.1"/>
</dbReference>
<organism evidence="3 4">
    <name type="scientific">Vreelandella lionensis</name>
    <dbReference type="NCBI Taxonomy" id="1144478"/>
    <lineage>
        <taxon>Bacteria</taxon>
        <taxon>Pseudomonadati</taxon>
        <taxon>Pseudomonadota</taxon>
        <taxon>Gammaproteobacteria</taxon>
        <taxon>Oceanospirillales</taxon>
        <taxon>Halomonadaceae</taxon>
        <taxon>Vreelandella</taxon>
    </lineage>
</organism>
<proteinExistence type="predicted"/>
<dbReference type="SMART" id="SM00880">
    <property type="entry name" value="CHAD"/>
    <property type="match status" value="1"/>
</dbReference>
<keyword evidence="4" id="KW-1185">Reference proteome</keyword>
<dbReference type="SMART" id="SM00855">
    <property type="entry name" value="PGAM"/>
    <property type="match status" value="1"/>
</dbReference>
<evidence type="ECO:0000256" key="1">
    <source>
        <dbReference type="SAM" id="MobiDB-lite"/>
    </source>
</evidence>
<dbReference type="CDD" id="cd07067">
    <property type="entry name" value="HP_PGM_like"/>
    <property type="match status" value="1"/>
</dbReference>
<protein>
    <submittedName>
        <fullName evidence="3">CHAD domain-containing protein</fullName>
    </submittedName>
</protein>
<dbReference type="Pfam" id="PF05235">
    <property type="entry name" value="CHAD"/>
    <property type="match status" value="1"/>
</dbReference>
<dbReference type="Gene3D" id="1.40.20.10">
    <property type="entry name" value="CHAD domain"/>
    <property type="match status" value="1"/>
</dbReference>
<dbReference type="Pfam" id="PF00300">
    <property type="entry name" value="His_Phos_1"/>
    <property type="match status" value="1"/>
</dbReference>
<name>A0ABW8BWR3_9GAMM</name>
<dbReference type="PANTHER" id="PTHR39339:SF1">
    <property type="entry name" value="CHAD DOMAIN-CONTAINING PROTEIN"/>
    <property type="match status" value="1"/>
</dbReference>
<evidence type="ECO:0000313" key="4">
    <source>
        <dbReference type="Proteomes" id="UP001614338"/>
    </source>
</evidence>
<comment type="caution">
    <text evidence="3">The sequence shown here is derived from an EMBL/GenBank/DDBJ whole genome shotgun (WGS) entry which is preliminary data.</text>
</comment>
<feature type="compositionally biased region" description="Basic and acidic residues" evidence="1">
    <location>
        <begin position="15"/>
        <end position="24"/>
    </location>
</feature>
<evidence type="ECO:0000259" key="2">
    <source>
        <dbReference type="PROSITE" id="PS51708"/>
    </source>
</evidence>
<dbReference type="SUPFAM" id="SSF53254">
    <property type="entry name" value="Phosphoglycerate mutase-like"/>
    <property type="match status" value="1"/>
</dbReference>